<evidence type="ECO:0000259" key="2">
    <source>
        <dbReference type="Pfam" id="PF01408"/>
    </source>
</evidence>
<reference evidence="4" key="2">
    <citation type="submission" date="2020-09" db="EMBL/GenBank/DDBJ databases">
        <authorList>
            <person name="Sun Q."/>
            <person name="Ohkuma M."/>
        </authorList>
    </citation>
    <scope>NUCLEOTIDE SEQUENCE</scope>
    <source>
        <strain evidence="4">JCM 4646</strain>
    </source>
</reference>
<feature type="domain" description="Gfo/Idh/MocA-like oxidoreductase C-terminal" evidence="3">
    <location>
        <begin position="137"/>
        <end position="404"/>
    </location>
</feature>
<name>A0A919G9A7_9ACTN</name>
<dbReference type="RefSeq" id="WP_190214117.1">
    <property type="nucleotide sequence ID" value="NZ_BNBO01000047.1"/>
</dbReference>
<gene>
    <name evidence="4" type="ORF">GCM10018781_60750</name>
</gene>
<dbReference type="Gene3D" id="3.30.360.10">
    <property type="entry name" value="Dihydrodipicolinate Reductase, domain 2"/>
    <property type="match status" value="1"/>
</dbReference>
<evidence type="ECO:0000313" key="5">
    <source>
        <dbReference type="Proteomes" id="UP000617734"/>
    </source>
</evidence>
<protein>
    <submittedName>
        <fullName evidence="4">Oxidoreductase</fullName>
    </submittedName>
</protein>
<dbReference type="SUPFAM" id="SSF51735">
    <property type="entry name" value="NAD(P)-binding Rossmann-fold domains"/>
    <property type="match status" value="1"/>
</dbReference>
<evidence type="ECO:0000259" key="3">
    <source>
        <dbReference type="Pfam" id="PF02894"/>
    </source>
</evidence>
<comment type="similarity">
    <text evidence="1">Belongs to the Gfo/Idh/MocA family.</text>
</comment>
<sequence>MTPPIRLLLVGAGNRGNTYTGYAARTGRAVVAAVCEPDPERAAQARAAHPDAEILPDWRPLTQRRKFADAVVITTQDAAHVDPAVAFAGLGYHILLEKPMATTEADVIRIIDAVERADVMLAVCHVLRYTPYTQALKRIVDSGRLGEVVSIEHLEPVGWWHQAHSYVRGNWRREADATPMLLAKSSHDLDWLSYIVGRPVQRVSSFGGLKHFRAEQRPEGAADRCPDCSIEASCPYSAKRLYVDCLGDPDRERWPLSVVTPARTKDGVIEALRTSPYGRCVYACDNDVVDHQVVNLEYEGGATAAFTMTAFTEYAQRKTRIFGTHGQLEGDGVQVTLTDFRTGAKELLTVGLEGADAGTGHGGGDERLVDAFLDALATGDRTRILSDPRTSLESHLVAWAAERARHQHTVEPIQSRFPVAAPTAPAR</sequence>
<comment type="caution">
    <text evidence="4">The sequence shown here is derived from an EMBL/GenBank/DDBJ whole genome shotgun (WGS) entry which is preliminary data.</text>
</comment>
<feature type="domain" description="Gfo/Idh/MocA-like oxidoreductase N-terminal" evidence="2">
    <location>
        <begin position="5"/>
        <end position="124"/>
    </location>
</feature>
<dbReference type="Pfam" id="PF02894">
    <property type="entry name" value="GFO_IDH_MocA_C"/>
    <property type="match status" value="1"/>
</dbReference>
<dbReference type="InterPro" id="IPR051450">
    <property type="entry name" value="Gfo/Idh/MocA_Oxidoreductases"/>
</dbReference>
<evidence type="ECO:0000313" key="4">
    <source>
        <dbReference type="EMBL" id="GHH80447.1"/>
    </source>
</evidence>
<keyword evidence="5" id="KW-1185">Reference proteome</keyword>
<reference evidence="4" key="1">
    <citation type="journal article" date="2014" name="Int. J. Syst. Evol. Microbiol.">
        <title>Complete genome sequence of Corynebacterium casei LMG S-19264T (=DSM 44701T), isolated from a smear-ripened cheese.</title>
        <authorList>
            <consortium name="US DOE Joint Genome Institute (JGI-PGF)"/>
            <person name="Walter F."/>
            <person name="Albersmeier A."/>
            <person name="Kalinowski J."/>
            <person name="Ruckert C."/>
        </authorList>
    </citation>
    <scope>NUCLEOTIDE SEQUENCE</scope>
    <source>
        <strain evidence="4">JCM 4646</strain>
    </source>
</reference>
<proteinExistence type="inferred from homology"/>
<evidence type="ECO:0000256" key="1">
    <source>
        <dbReference type="ARBA" id="ARBA00010928"/>
    </source>
</evidence>
<dbReference type="GO" id="GO:0000166">
    <property type="term" value="F:nucleotide binding"/>
    <property type="evidence" value="ECO:0007669"/>
    <property type="project" value="InterPro"/>
</dbReference>
<dbReference type="SUPFAM" id="SSF55347">
    <property type="entry name" value="Glyceraldehyde-3-phosphate dehydrogenase-like, C-terminal domain"/>
    <property type="match status" value="1"/>
</dbReference>
<organism evidence="4 5">
    <name type="scientific">Kitasatospora indigofera</name>
    <dbReference type="NCBI Taxonomy" id="67307"/>
    <lineage>
        <taxon>Bacteria</taxon>
        <taxon>Bacillati</taxon>
        <taxon>Actinomycetota</taxon>
        <taxon>Actinomycetes</taxon>
        <taxon>Kitasatosporales</taxon>
        <taxon>Streptomycetaceae</taxon>
        <taxon>Kitasatospora</taxon>
    </lineage>
</organism>
<dbReference type="Proteomes" id="UP000617734">
    <property type="component" value="Unassembled WGS sequence"/>
</dbReference>
<dbReference type="Pfam" id="PF01408">
    <property type="entry name" value="GFO_IDH_MocA"/>
    <property type="match status" value="1"/>
</dbReference>
<dbReference type="InterPro" id="IPR000683">
    <property type="entry name" value="Gfo/Idh/MocA-like_OxRdtase_N"/>
</dbReference>
<dbReference type="PANTHER" id="PTHR43377:SF2">
    <property type="entry name" value="BINDING ROSSMANN FOLD OXIDOREDUCTASE, PUTATIVE (AFU_ORTHOLOGUE AFUA_4G00560)-RELATED"/>
    <property type="match status" value="1"/>
</dbReference>
<dbReference type="PANTHER" id="PTHR43377">
    <property type="entry name" value="BILIVERDIN REDUCTASE A"/>
    <property type="match status" value="1"/>
</dbReference>
<dbReference type="EMBL" id="BNBO01000047">
    <property type="protein sequence ID" value="GHH80447.1"/>
    <property type="molecule type" value="Genomic_DNA"/>
</dbReference>
<dbReference type="InterPro" id="IPR004104">
    <property type="entry name" value="Gfo/Idh/MocA-like_OxRdtase_C"/>
</dbReference>
<dbReference type="AlphaFoldDB" id="A0A919G9A7"/>
<dbReference type="Gene3D" id="3.40.50.720">
    <property type="entry name" value="NAD(P)-binding Rossmann-like Domain"/>
    <property type="match status" value="1"/>
</dbReference>
<accession>A0A919G9A7</accession>
<dbReference type="GeneID" id="95356400"/>
<dbReference type="InterPro" id="IPR036291">
    <property type="entry name" value="NAD(P)-bd_dom_sf"/>
</dbReference>